<feature type="region of interest" description="Disordered" evidence="10">
    <location>
        <begin position="834"/>
        <end position="853"/>
    </location>
</feature>
<evidence type="ECO:0000256" key="9">
    <source>
        <dbReference type="RuleBase" id="RU365068"/>
    </source>
</evidence>
<dbReference type="GO" id="GO:0005730">
    <property type="term" value="C:nucleolus"/>
    <property type="evidence" value="ECO:0007669"/>
    <property type="project" value="UniProtKB-SubCell"/>
</dbReference>
<comment type="subcellular location">
    <subcellularLocation>
        <location evidence="1">Nucleus</location>
        <location evidence="1">Nucleolus</location>
    </subcellularLocation>
</comment>
<dbReference type="InterPro" id="IPR014001">
    <property type="entry name" value="Helicase_ATP-bd"/>
</dbReference>
<dbReference type="InterPro" id="IPR001650">
    <property type="entry name" value="Helicase_C-like"/>
</dbReference>
<dbReference type="GO" id="GO:0003723">
    <property type="term" value="F:RNA binding"/>
    <property type="evidence" value="ECO:0007669"/>
    <property type="project" value="UniProtKB-UniRule"/>
</dbReference>
<feature type="domain" description="Helicase ATP-binding" evidence="11">
    <location>
        <begin position="208"/>
        <end position="418"/>
    </location>
</feature>
<evidence type="ECO:0000313" key="14">
    <source>
        <dbReference type="Proteomes" id="UP001143981"/>
    </source>
</evidence>
<dbReference type="Pfam" id="PF00271">
    <property type="entry name" value="Helicase_C"/>
    <property type="match status" value="1"/>
</dbReference>
<evidence type="ECO:0000256" key="6">
    <source>
        <dbReference type="ARBA" id="ARBA00022806"/>
    </source>
</evidence>
<dbReference type="CDD" id="cd18787">
    <property type="entry name" value="SF2_C_DEAD"/>
    <property type="match status" value="1"/>
</dbReference>
<feature type="compositionally biased region" description="Basic and acidic residues" evidence="10">
    <location>
        <begin position="32"/>
        <end position="42"/>
    </location>
</feature>
<dbReference type="GO" id="GO:0006364">
    <property type="term" value="P:rRNA processing"/>
    <property type="evidence" value="ECO:0007669"/>
    <property type="project" value="UniProtKB-KW"/>
</dbReference>
<comment type="function">
    <text evidence="9">RNA helicase.</text>
</comment>
<dbReference type="InterPro" id="IPR011545">
    <property type="entry name" value="DEAD/DEAH_box_helicase_dom"/>
</dbReference>
<organism evidence="13 14">
    <name type="scientific">Coemansia biformis</name>
    <dbReference type="NCBI Taxonomy" id="1286918"/>
    <lineage>
        <taxon>Eukaryota</taxon>
        <taxon>Fungi</taxon>
        <taxon>Fungi incertae sedis</taxon>
        <taxon>Zoopagomycota</taxon>
        <taxon>Kickxellomycotina</taxon>
        <taxon>Kickxellomycetes</taxon>
        <taxon>Kickxellales</taxon>
        <taxon>Kickxellaceae</taxon>
        <taxon>Coemansia</taxon>
    </lineage>
</organism>
<feature type="compositionally biased region" description="Basic and acidic residues" evidence="10">
    <location>
        <begin position="793"/>
        <end position="809"/>
    </location>
</feature>
<feature type="region of interest" description="Disordered" evidence="10">
    <location>
        <begin position="780"/>
        <end position="821"/>
    </location>
</feature>
<dbReference type="EC" id="3.6.4.13" evidence="9"/>
<evidence type="ECO:0000256" key="2">
    <source>
        <dbReference type="ARBA" id="ARBA00022517"/>
    </source>
</evidence>
<comment type="caution">
    <text evidence="13">The sequence shown here is derived from an EMBL/GenBank/DDBJ whole genome shotgun (WGS) entry which is preliminary data.</text>
</comment>
<evidence type="ECO:0000259" key="12">
    <source>
        <dbReference type="PROSITE" id="PS51194"/>
    </source>
</evidence>
<dbReference type="EMBL" id="JANBOI010000004">
    <property type="protein sequence ID" value="KAJ1736052.1"/>
    <property type="molecule type" value="Genomic_DNA"/>
</dbReference>
<feature type="compositionally biased region" description="Basic and acidic residues" evidence="10">
    <location>
        <begin position="96"/>
        <end position="109"/>
    </location>
</feature>
<gene>
    <name evidence="13" type="primary">DBP7</name>
    <name evidence="13" type="ORF">LPJ61_000195</name>
</gene>
<keyword evidence="14" id="KW-1185">Reference proteome</keyword>
<dbReference type="Pfam" id="PF00270">
    <property type="entry name" value="DEAD"/>
    <property type="match status" value="1"/>
</dbReference>
<keyword evidence="5 9" id="KW-0378">Hydrolase</keyword>
<keyword evidence="7 9" id="KW-0067">ATP-binding</keyword>
<dbReference type="AlphaFoldDB" id="A0A9W7YGN4"/>
<dbReference type="PROSITE" id="PS51194">
    <property type="entry name" value="HELICASE_CTER"/>
    <property type="match status" value="1"/>
</dbReference>
<comment type="similarity">
    <text evidence="9">Belongs to the DEAD box helicase family.</text>
</comment>
<evidence type="ECO:0000256" key="3">
    <source>
        <dbReference type="ARBA" id="ARBA00022552"/>
    </source>
</evidence>
<sequence>MADDDGLILHLGATAGPARTVVPANLRPKGGRWKDRMAERQRLKSAVWNAQRQSKPASSARAGAGAGDRSAQQAERAAKPAATAAADAGPGTRQTPRSDAERASNRPDPRFPASRKIMSSLFTKNPEIPTLARVGDQGNRVSSNAVLDTSSFEGIGLDADMRAHMADKMAIVKPTAIQQNAVPVIIGKRLHAGPASAAAGDSDAFDVEREVSVEHDVFIQAATGSGKTLAYLLPIFHRLIRAAALATSGPPPSRSLGTFAIVLAPTRELAQQVVEAALPLSHSAGRNSSWIVPGMVIGGEKKQSEKSRLRKGIPVLACTPGRLLDHLENTQSFMVDNLRWLVLDEADRLLELGFAETLAKILALLDEKAKCKARVLGHRSIATSLELPRRRINVLCSATLRDNVRRLANESLHNPKYVSATTIHDTVDQAAAAATTDSDTEMAPEEHAGLAAGDRAGKQPHAAAASGGGDGANFSLPSQLVQRALIVPAKLRLVTLVAQLRNTFRRQPRSKVIVFLLCKDAVDFIYFLLAHGGVEPAVEDVQAYADDLFGALDDAADGTAAARPSKVPDKSGPTLREEDISLASSVVPGVDLFRLHGSMAQKQRTETFVAFSRAQGASVLFTTDVAARGLDLPNVTSIVQLDPPADTESYLHRVGRTARLGRAGEALLFLLPSESKYLDVLEAKGLRPDNESMEGVLKQMAKNSSARKATEWQLRAGEVQSMLEQFVLSSATASGLAKQAFLSSIRAYATHVSAERHIFHVRFLHFGHLAKAFALREAPTQVASGKGNNVKADGARKDRKDRREQEQAARKKPTFKRGNDISEFAVGDVGAYFGPRAKRTRDGTGPGLDSDSE</sequence>
<dbReference type="Pfam" id="PF13959">
    <property type="entry name" value="CTE_SPB4"/>
    <property type="match status" value="1"/>
</dbReference>
<dbReference type="InterPro" id="IPR027417">
    <property type="entry name" value="P-loop_NTPase"/>
</dbReference>
<evidence type="ECO:0000256" key="10">
    <source>
        <dbReference type="SAM" id="MobiDB-lite"/>
    </source>
</evidence>
<dbReference type="GO" id="GO:0005524">
    <property type="term" value="F:ATP binding"/>
    <property type="evidence" value="ECO:0007669"/>
    <property type="project" value="UniProtKB-UniRule"/>
</dbReference>
<evidence type="ECO:0000256" key="5">
    <source>
        <dbReference type="ARBA" id="ARBA00022801"/>
    </source>
</evidence>
<keyword evidence="3" id="KW-0698">rRNA processing</keyword>
<evidence type="ECO:0000313" key="13">
    <source>
        <dbReference type="EMBL" id="KAJ1736052.1"/>
    </source>
</evidence>
<dbReference type="Gene3D" id="3.40.50.300">
    <property type="entry name" value="P-loop containing nucleotide triphosphate hydrolases"/>
    <property type="match status" value="2"/>
</dbReference>
<dbReference type="InterPro" id="IPR025313">
    <property type="entry name" value="SPB4-like_CTE"/>
</dbReference>
<dbReference type="SMART" id="SM00487">
    <property type="entry name" value="DEXDc"/>
    <property type="match status" value="1"/>
</dbReference>
<keyword evidence="2" id="KW-0690">Ribosome biogenesis</keyword>
<dbReference type="PROSITE" id="PS51192">
    <property type="entry name" value="HELICASE_ATP_BIND_1"/>
    <property type="match status" value="1"/>
</dbReference>
<keyword evidence="4 9" id="KW-0547">Nucleotide-binding</keyword>
<dbReference type="GO" id="GO:0016787">
    <property type="term" value="F:hydrolase activity"/>
    <property type="evidence" value="ECO:0007669"/>
    <property type="project" value="UniProtKB-KW"/>
</dbReference>
<feature type="domain" description="Helicase C-terminal" evidence="12">
    <location>
        <begin position="492"/>
        <end position="701"/>
    </location>
</feature>
<evidence type="ECO:0000256" key="7">
    <source>
        <dbReference type="ARBA" id="ARBA00022840"/>
    </source>
</evidence>
<dbReference type="SUPFAM" id="SSF52540">
    <property type="entry name" value="P-loop containing nucleoside triphosphate hydrolases"/>
    <property type="match status" value="1"/>
</dbReference>
<protein>
    <recommendedName>
        <fullName evidence="9">ATP-dependent RNA helicase</fullName>
        <ecNumber evidence="9">3.6.4.13</ecNumber>
    </recommendedName>
</protein>
<dbReference type="PROSITE" id="PS00039">
    <property type="entry name" value="DEAD_ATP_HELICASE"/>
    <property type="match status" value="1"/>
</dbReference>
<evidence type="ECO:0000256" key="8">
    <source>
        <dbReference type="ARBA" id="ARBA00022884"/>
    </source>
</evidence>
<reference evidence="13" key="1">
    <citation type="submission" date="2022-07" db="EMBL/GenBank/DDBJ databases">
        <title>Phylogenomic reconstructions and comparative analyses of Kickxellomycotina fungi.</title>
        <authorList>
            <person name="Reynolds N.K."/>
            <person name="Stajich J.E."/>
            <person name="Barry K."/>
            <person name="Grigoriev I.V."/>
            <person name="Crous P."/>
            <person name="Smith M.E."/>
        </authorList>
    </citation>
    <scope>NUCLEOTIDE SEQUENCE</scope>
    <source>
        <strain evidence="13">BCRC 34381</strain>
    </source>
</reference>
<dbReference type="GO" id="GO:0003724">
    <property type="term" value="F:RNA helicase activity"/>
    <property type="evidence" value="ECO:0007669"/>
    <property type="project" value="UniProtKB-EC"/>
</dbReference>
<dbReference type="OrthoDB" id="422663at2759"/>
<keyword evidence="8 9" id="KW-0694">RNA-binding</keyword>
<feature type="compositionally biased region" description="Low complexity" evidence="10">
    <location>
        <begin position="57"/>
        <end position="93"/>
    </location>
</feature>
<dbReference type="SMART" id="SM01178">
    <property type="entry name" value="DUF4217"/>
    <property type="match status" value="1"/>
</dbReference>
<dbReference type="PANTHER" id="PTHR24031">
    <property type="entry name" value="RNA HELICASE"/>
    <property type="match status" value="1"/>
</dbReference>
<name>A0A9W7YGN4_9FUNG</name>
<proteinExistence type="inferred from homology"/>
<comment type="domain">
    <text evidence="9">The Q motif is unique to and characteristic of the DEAD box family of RNA helicases and controls ATP binding and hydrolysis.</text>
</comment>
<evidence type="ECO:0000259" key="11">
    <source>
        <dbReference type="PROSITE" id="PS51192"/>
    </source>
</evidence>
<feature type="region of interest" description="Disordered" evidence="10">
    <location>
        <begin position="1"/>
        <end position="114"/>
    </location>
</feature>
<accession>A0A9W7YGN4</accession>
<dbReference type="Proteomes" id="UP001143981">
    <property type="component" value="Unassembled WGS sequence"/>
</dbReference>
<keyword evidence="6 9" id="KW-0347">Helicase</keyword>
<dbReference type="InterPro" id="IPR000629">
    <property type="entry name" value="RNA-helicase_DEAD-box_CS"/>
</dbReference>
<dbReference type="SMART" id="SM00490">
    <property type="entry name" value="HELICc"/>
    <property type="match status" value="1"/>
</dbReference>
<evidence type="ECO:0000256" key="1">
    <source>
        <dbReference type="ARBA" id="ARBA00004604"/>
    </source>
</evidence>
<evidence type="ECO:0000256" key="4">
    <source>
        <dbReference type="ARBA" id="ARBA00022741"/>
    </source>
</evidence>
<comment type="catalytic activity">
    <reaction evidence="9">
        <text>ATP + H2O = ADP + phosphate + H(+)</text>
        <dbReference type="Rhea" id="RHEA:13065"/>
        <dbReference type="ChEBI" id="CHEBI:15377"/>
        <dbReference type="ChEBI" id="CHEBI:15378"/>
        <dbReference type="ChEBI" id="CHEBI:30616"/>
        <dbReference type="ChEBI" id="CHEBI:43474"/>
        <dbReference type="ChEBI" id="CHEBI:456216"/>
        <dbReference type="EC" id="3.6.4.13"/>
    </reaction>
</comment>